<dbReference type="Gene3D" id="3.40.395.10">
    <property type="entry name" value="Adenoviral Proteinase, Chain A"/>
    <property type="match status" value="1"/>
</dbReference>
<evidence type="ECO:0000256" key="2">
    <source>
        <dbReference type="ARBA" id="ARBA00022670"/>
    </source>
</evidence>
<dbReference type="SUPFAM" id="SSF54001">
    <property type="entry name" value="Cysteine proteinases"/>
    <property type="match status" value="1"/>
</dbReference>
<dbReference type="PANTHER" id="PTHR31470">
    <property type="entry name" value="CYSTEINE PROTEINASES SUPERFAMILY PROTEIN-RELATED-RELATED"/>
    <property type="match status" value="1"/>
</dbReference>
<evidence type="ECO:0000256" key="3">
    <source>
        <dbReference type="ARBA" id="ARBA00022801"/>
    </source>
</evidence>
<evidence type="ECO:0000313" key="6">
    <source>
        <dbReference type="EMBL" id="CAH9140778.1"/>
    </source>
</evidence>
<organism evidence="6 7">
    <name type="scientific">Cuscuta epithymum</name>
    <dbReference type="NCBI Taxonomy" id="186058"/>
    <lineage>
        <taxon>Eukaryota</taxon>
        <taxon>Viridiplantae</taxon>
        <taxon>Streptophyta</taxon>
        <taxon>Embryophyta</taxon>
        <taxon>Tracheophyta</taxon>
        <taxon>Spermatophyta</taxon>
        <taxon>Magnoliopsida</taxon>
        <taxon>eudicotyledons</taxon>
        <taxon>Gunneridae</taxon>
        <taxon>Pentapetalae</taxon>
        <taxon>asterids</taxon>
        <taxon>lamiids</taxon>
        <taxon>Solanales</taxon>
        <taxon>Convolvulaceae</taxon>
        <taxon>Cuscuteae</taxon>
        <taxon>Cuscuta</taxon>
        <taxon>Cuscuta subgen. Cuscuta</taxon>
    </lineage>
</organism>
<dbReference type="GO" id="GO:0006508">
    <property type="term" value="P:proteolysis"/>
    <property type="evidence" value="ECO:0007669"/>
    <property type="project" value="UniProtKB-KW"/>
</dbReference>
<reference evidence="6" key="1">
    <citation type="submission" date="2022-07" db="EMBL/GenBank/DDBJ databases">
        <authorList>
            <person name="Macas J."/>
            <person name="Novak P."/>
            <person name="Neumann P."/>
        </authorList>
    </citation>
    <scope>NUCLEOTIDE SEQUENCE</scope>
</reference>
<dbReference type="PANTHER" id="PTHR31470:SF53">
    <property type="entry name" value="CYSTEINE PROTEINASES SUPERFAMILY PROTEIN-RELATED"/>
    <property type="match status" value="1"/>
</dbReference>
<dbReference type="Pfam" id="PF02902">
    <property type="entry name" value="Peptidase_C48"/>
    <property type="match status" value="1"/>
</dbReference>
<evidence type="ECO:0000256" key="1">
    <source>
        <dbReference type="ARBA" id="ARBA00005234"/>
    </source>
</evidence>
<name>A0AAV0FZM5_9ASTE</name>
<dbReference type="AlphaFoldDB" id="A0AAV0FZM5"/>
<keyword evidence="7" id="KW-1185">Reference proteome</keyword>
<comment type="similarity">
    <text evidence="1">Belongs to the peptidase C48 family.</text>
</comment>
<dbReference type="InterPro" id="IPR003653">
    <property type="entry name" value="Peptidase_C48_C"/>
</dbReference>
<dbReference type="Proteomes" id="UP001152523">
    <property type="component" value="Unassembled WGS sequence"/>
</dbReference>
<comment type="caution">
    <text evidence="6">The sequence shown here is derived from an EMBL/GenBank/DDBJ whole genome shotgun (WGS) entry which is preliminary data.</text>
</comment>
<evidence type="ECO:0000313" key="5">
    <source>
        <dbReference type="EMBL" id="CAH9103919.1"/>
    </source>
</evidence>
<evidence type="ECO:0000313" key="7">
    <source>
        <dbReference type="Proteomes" id="UP001152523"/>
    </source>
</evidence>
<protein>
    <recommendedName>
        <fullName evidence="4">Ubiquitin-like protease family profile domain-containing protein</fullName>
    </recommendedName>
</protein>
<dbReference type="InterPro" id="IPR038765">
    <property type="entry name" value="Papain-like_cys_pep_sf"/>
</dbReference>
<sequence length="209" mass="24442">MYPEKVDHLSPGFDFTVAFVESKTWFHSLHYAGEMLSDSHIDVIFHYFRKKAAVTKICKCSFTTTDVLFQVSMERAYAATLDKTFCWSSFASICDTIGGLQLPYSKPWDEVEHVLMPLYIKKQMHWILARFCIKDWCIYVYNSLNSYRDASLAKEVVKPLLVMLPLFFRHMDHFSKHGFGIQRDIKLNFVPDLPVQLSNMSSNFHKKFN</sequence>
<proteinExistence type="inferred from homology"/>
<gene>
    <name evidence="5" type="ORF">CEPIT_LOCUS16599</name>
    <name evidence="6" type="ORF">CEPIT_LOCUS38619</name>
</gene>
<dbReference type="EMBL" id="CAMAPF010001026">
    <property type="protein sequence ID" value="CAH9140778.1"/>
    <property type="molecule type" value="Genomic_DNA"/>
</dbReference>
<dbReference type="EMBL" id="CAMAPF010000123">
    <property type="protein sequence ID" value="CAH9103919.1"/>
    <property type="molecule type" value="Genomic_DNA"/>
</dbReference>
<accession>A0AAV0FZM5</accession>
<dbReference type="GO" id="GO:0008234">
    <property type="term" value="F:cysteine-type peptidase activity"/>
    <property type="evidence" value="ECO:0007669"/>
    <property type="project" value="InterPro"/>
</dbReference>
<evidence type="ECO:0000259" key="4">
    <source>
        <dbReference type="Pfam" id="PF02902"/>
    </source>
</evidence>
<keyword evidence="2" id="KW-0645">Protease</keyword>
<feature type="domain" description="Ubiquitin-like protease family profile" evidence="4">
    <location>
        <begin position="36"/>
        <end position="196"/>
    </location>
</feature>
<keyword evidence="3" id="KW-0378">Hydrolase</keyword>